<keyword evidence="2" id="KW-1185">Reference proteome</keyword>
<organism evidence="1 2">
    <name type="scientific">Defluviicoccus vanus</name>
    <dbReference type="NCBI Taxonomy" id="111831"/>
    <lineage>
        <taxon>Bacteria</taxon>
        <taxon>Pseudomonadati</taxon>
        <taxon>Pseudomonadota</taxon>
        <taxon>Alphaproteobacteria</taxon>
        <taxon>Rhodospirillales</taxon>
        <taxon>Rhodospirillaceae</taxon>
        <taxon>Defluviicoccus</taxon>
    </lineage>
</organism>
<geneLocation type="plasmid" evidence="1 2">
    <name>unnamed</name>
</geneLocation>
<gene>
    <name evidence="1" type="ORF">HQ394_19120</name>
</gene>
<dbReference type="AlphaFoldDB" id="A0A7H1N6W5"/>
<name>A0A7H1N6W5_9PROT</name>
<reference evidence="1 2" key="1">
    <citation type="submission" date="2020-05" db="EMBL/GenBank/DDBJ databases">
        <title>Complete closed genome sequence of Defluviicoccus vanus.</title>
        <authorList>
            <person name="Bessarab I."/>
            <person name="Arumugam K."/>
            <person name="Maszenan A.M."/>
            <person name="Seviour R.J."/>
            <person name="Williams R.B."/>
        </authorList>
    </citation>
    <scope>NUCLEOTIDE SEQUENCE [LARGE SCALE GENOMIC DNA]</scope>
    <source>
        <strain evidence="1 2">Ben 114</strain>
        <plasmid evidence="1 2">unnamed</plasmid>
    </source>
</reference>
<protein>
    <submittedName>
        <fullName evidence="1">Uncharacterized protein</fullName>
    </submittedName>
</protein>
<dbReference type="EMBL" id="CP053924">
    <property type="protein sequence ID" value="QNT71451.1"/>
    <property type="molecule type" value="Genomic_DNA"/>
</dbReference>
<accession>A0A7H1N6W5</accession>
<dbReference type="KEGG" id="dvn:HQ394_19120"/>
<sequence>MQDLAGGHVELVAQDNEIVVYLFDAENKPMSAQGVIATATVLAQGKQEIVTLHPADGNVMRGRGVFIAQPGLRVVVSLTLPGQRPQLGRYAPLG</sequence>
<keyword evidence="1" id="KW-0614">Plasmid</keyword>
<dbReference type="Proteomes" id="UP000516369">
    <property type="component" value="Plasmid unnamed"/>
</dbReference>
<proteinExistence type="predicted"/>
<evidence type="ECO:0000313" key="1">
    <source>
        <dbReference type="EMBL" id="QNT71451.1"/>
    </source>
</evidence>
<dbReference type="RefSeq" id="WP_190263467.1">
    <property type="nucleotide sequence ID" value="NZ_CP053924.1"/>
</dbReference>
<evidence type="ECO:0000313" key="2">
    <source>
        <dbReference type="Proteomes" id="UP000516369"/>
    </source>
</evidence>